<protein>
    <recommendedName>
        <fullName evidence="1">site-specific DNA-methyltransferase (adenine-specific)</fullName>
        <ecNumber evidence="1">2.1.1.72</ecNumber>
    </recommendedName>
</protein>
<dbReference type="SUPFAM" id="SSF53335">
    <property type="entry name" value="S-adenosyl-L-methionine-dependent methyltransferases"/>
    <property type="match status" value="1"/>
</dbReference>
<dbReference type="EMBL" id="SJSA01000002">
    <property type="protein sequence ID" value="TGG36446.1"/>
    <property type="molecule type" value="Genomic_DNA"/>
</dbReference>
<feature type="domain" description="Type II methyltransferase M.TaqI-like" evidence="8">
    <location>
        <begin position="85"/>
        <end position="218"/>
    </location>
</feature>
<evidence type="ECO:0000313" key="10">
    <source>
        <dbReference type="Proteomes" id="UP000297635"/>
    </source>
</evidence>
<evidence type="ECO:0000256" key="7">
    <source>
        <dbReference type="ARBA" id="ARBA00047942"/>
    </source>
</evidence>
<evidence type="ECO:0000256" key="3">
    <source>
        <dbReference type="ARBA" id="ARBA00022679"/>
    </source>
</evidence>
<keyword evidence="5" id="KW-0680">Restriction system</keyword>
<dbReference type="Pfam" id="PF07669">
    <property type="entry name" value="Eco57I"/>
    <property type="match status" value="1"/>
</dbReference>
<dbReference type="InterPro" id="IPR002052">
    <property type="entry name" value="DNA_methylase_N6_adenine_CS"/>
</dbReference>
<organism evidence="9 10">
    <name type="scientific">Duncaniella freteri</name>
    <dbReference type="NCBI Taxonomy" id="2530391"/>
    <lineage>
        <taxon>Bacteria</taxon>
        <taxon>Pseudomonadati</taxon>
        <taxon>Bacteroidota</taxon>
        <taxon>Bacteroidia</taxon>
        <taxon>Bacteroidales</taxon>
        <taxon>Muribaculaceae</taxon>
        <taxon>Duncaniella</taxon>
    </lineage>
</organism>
<dbReference type="EC" id="2.1.1.72" evidence="1"/>
<dbReference type="CDD" id="cd02440">
    <property type="entry name" value="AdoMet_MTases"/>
    <property type="match status" value="1"/>
</dbReference>
<gene>
    <name evidence="9" type="ORF">EZ315_11350</name>
</gene>
<dbReference type="InterPro" id="IPR029063">
    <property type="entry name" value="SAM-dependent_MTases_sf"/>
</dbReference>
<dbReference type="PANTHER" id="PTHR33841">
    <property type="entry name" value="DNA METHYLTRANSFERASE YEEA-RELATED"/>
    <property type="match status" value="1"/>
</dbReference>
<dbReference type="Proteomes" id="UP000297635">
    <property type="component" value="Unassembled WGS sequence"/>
</dbReference>
<dbReference type="AlphaFoldDB" id="A0A4Z0V3N9"/>
<dbReference type="InterPro" id="IPR050953">
    <property type="entry name" value="N4_N6_ade-DNA_methylase"/>
</dbReference>
<sequence length="510" mass="59254">MNNMYGNRLNGKKHGDVFTSPNITKYMLDLSEYTSDRDLSSITVIEPSCGEGEFVLEIIYRLSQSAKKYKFNLNEAIKRCLVCFDIDEAKIEKCIHKIHKFDPTIELDTCTFRLEDFLLADVEKADLIIGNPPYVRQEQIPKSKKDIYRQLFFTFRHRADLYIPFFEKSLSLLKPRGKHCFICSNRWLKNQYGYNLRNMISSTFDLRVIVNLEKFNPFQEEVIAYPAISLITNNPAGDTFRYIDVENLDSLSFPHVFDGEEHKMPHNGDWYDTFNVISNHLKLTSIEELGFKIGIGVATGADKIFIGKHLIDSVEEDLLLPILISKDIKNNNLKWSGNYLFNPFDKDGNIIDLSMYPKARAYMELHKERLQNRHVSRKNPTYWYRTIDKVYKHLLFQPKILLPDISANNQILIDAGHFYPHHNLYYITGGDIDNLKILSAFLMSDFIVSQLSRLSNNMNGGYPRWQSQYIKKLKVPNIYDINESDSKMLISFYDAKNLPGINSIVNKIIA</sequence>
<dbReference type="PRINTS" id="PR00507">
    <property type="entry name" value="N12N6MTFRASE"/>
</dbReference>
<comment type="caution">
    <text evidence="9">The sequence shown here is derived from an EMBL/GenBank/DDBJ whole genome shotgun (WGS) entry which is preliminary data.</text>
</comment>
<dbReference type="PANTHER" id="PTHR33841:SF6">
    <property type="entry name" value="TYPE II METHYLTRANSFERASE M.HINDII"/>
    <property type="match status" value="1"/>
</dbReference>
<dbReference type="GO" id="GO:0032259">
    <property type="term" value="P:methylation"/>
    <property type="evidence" value="ECO:0007669"/>
    <property type="project" value="UniProtKB-KW"/>
</dbReference>
<proteinExistence type="predicted"/>
<dbReference type="InterPro" id="IPR011639">
    <property type="entry name" value="MethylTrfase_TaqI-like_dom"/>
</dbReference>
<dbReference type="GO" id="GO:0003677">
    <property type="term" value="F:DNA binding"/>
    <property type="evidence" value="ECO:0007669"/>
    <property type="project" value="UniProtKB-KW"/>
</dbReference>
<dbReference type="PROSITE" id="PS00092">
    <property type="entry name" value="N6_MTASE"/>
    <property type="match status" value="1"/>
</dbReference>
<dbReference type="GO" id="GO:0009007">
    <property type="term" value="F:site-specific DNA-methyltransferase (adenine-specific) activity"/>
    <property type="evidence" value="ECO:0007669"/>
    <property type="project" value="UniProtKB-EC"/>
</dbReference>
<keyword evidence="6" id="KW-0238">DNA-binding</keyword>
<evidence type="ECO:0000256" key="1">
    <source>
        <dbReference type="ARBA" id="ARBA00011900"/>
    </source>
</evidence>
<keyword evidence="3" id="KW-0808">Transferase</keyword>
<keyword evidence="10" id="KW-1185">Reference proteome</keyword>
<evidence type="ECO:0000256" key="2">
    <source>
        <dbReference type="ARBA" id="ARBA00022603"/>
    </source>
</evidence>
<evidence type="ECO:0000259" key="8">
    <source>
        <dbReference type="Pfam" id="PF07669"/>
    </source>
</evidence>
<dbReference type="GO" id="GO:0009307">
    <property type="term" value="P:DNA restriction-modification system"/>
    <property type="evidence" value="ECO:0007669"/>
    <property type="project" value="UniProtKB-KW"/>
</dbReference>
<evidence type="ECO:0000313" key="9">
    <source>
        <dbReference type="EMBL" id="TGG36446.1"/>
    </source>
</evidence>
<keyword evidence="4" id="KW-0949">S-adenosyl-L-methionine</keyword>
<keyword evidence="2" id="KW-0489">Methyltransferase</keyword>
<evidence type="ECO:0000256" key="4">
    <source>
        <dbReference type="ARBA" id="ARBA00022691"/>
    </source>
</evidence>
<comment type="catalytic activity">
    <reaction evidence="7">
        <text>a 2'-deoxyadenosine in DNA + S-adenosyl-L-methionine = an N(6)-methyl-2'-deoxyadenosine in DNA + S-adenosyl-L-homocysteine + H(+)</text>
        <dbReference type="Rhea" id="RHEA:15197"/>
        <dbReference type="Rhea" id="RHEA-COMP:12418"/>
        <dbReference type="Rhea" id="RHEA-COMP:12419"/>
        <dbReference type="ChEBI" id="CHEBI:15378"/>
        <dbReference type="ChEBI" id="CHEBI:57856"/>
        <dbReference type="ChEBI" id="CHEBI:59789"/>
        <dbReference type="ChEBI" id="CHEBI:90615"/>
        <dbReference type="ChEBI" id="CHEBI:90616"/>
        <dbReference type="EC" id="2.1.1.72"/>
    </reaction>
</comment>
<evidence type="ECO:0000256" key="5">
    <source>
        <dbReference type="ARBA" id="ARBA00022747"/>
    </source>
</evidence>
<accession>A0A4Z0V3N9</accession>
<dbReference type="Gene3D" id="3.40.50.150">
    <property type="entry name" value="Vaccinia Virus protein VP39"/>
    <property type="match status" value="1"/>
</dbReference>
<reference evidence="9 10" key="1">
    <citation type="submission" date="2019-02" db="EMBL/GenBank/DDBJ databases">
        <title>Isolation and identification of novel species under the genus Muribaculum.</title>
        <authorList>
            <person name="Miyake S."/>
            <person name="Ding Y."/>
            <person name="Low A."/>
            <person name="Soh M."/>
            <person name="Seedorf H."/>
        </authorList>
    </citation>
    <scope>NUCLEOTIDE SEQUENCE [LARGE SCALE GENOMIC DNA]</scope>
    <source>
        <strain evidence="9 10">TLL-A3</strain>
    </source>
</reference>
<name>A0A4Z0V3N9_9BACT</name>
<evidence type="ECO:0000256" key="6">
    <source>
        <dbReference type="ARBA" id="ARBA00023125"/>
    </source>
</evidence>